<dbReference type="InterPro" id="IPR029058">
    <property type="entry name" value="AB_hydrolase_fold"/>
</dbReference>
<evidence type="ECO:0000313" key="6">
    <source>
        <dbReference type="Proteomes" id="UP001058003"/>
    </source>
</evidence>
<dbReference type="PROSITE" id="PS00122">
    <property type="entry name" value="CARBOXYLESTERASE_B_1"/>
    <property type="match status" value="1"/>
</dbReference>
<dbReference type="PANTHER" id="PTHR43918:SF4">
    <property type="entry name" value="CARBOXYLIC ESTER HYDROLASE"/>
    <property type="match status" value="1"/>
</dbReference>
<proteinExistence type="inferred from homology"/>
<feature type="domain" description="Carboxylesterase type B" evidence="4">
    <location>
        <begin position="3"/>
        <end position="459"/>
    </location>
</feature>
<dbReference type="SUPFAM" id="SSF53474">
    <property type="entry name" value="alpha/beta-Hydrolases"/>
    <property type="match status" value="1"/>
</dbReference>
<dbReference type="PANTHER" id="PTHR43918">
    <property type="entry name" value="ACETYLCHOLINESTERASE"/>
    <property type="match status" value="1"/>
</dbReference>
<dbReference type="Gene3D" id="3.40.50.1820">
    <property type="entry name" value="alpha/beta hydrolase"/>
    <property type="match status" value="1"/>
</dbReference>
<keyword evidence="6" id="KW-1185">Reference proteome</keyword>
<dbReference type="Pfam" id="PF00135">
    <property type="entry name" value="COesterase"/>
    <property type="match status" value="1"/>
</dbReference>
<protein>
    <recommendedName>
        <fullName evidence="3">Carboxylic ester hydrolase</fullName>
        <ecNumber evidence="3">3.1.1.-</ecNumber>
    </recommendedName>
</protein>
<dbReference type="EC" id="3.1.1.-" evidence="3"/>
<dbReference type="GO" id="GO:0019695">
    <property type="term" value="P:choline metabolic process"/>
    <property type="evidence" value="ECO:0007669"/>
    <property type="project" value="TreeGrafter"/>
</dbReference>
<dbReference type="InterPro" id="IPR002018">
    <property type="entry name" value="CarbesteraseB"/>
</dbReference>
<accession>A0A9Q9IPS3</accession>
<dbReference type="GO" id="GO:0003990">
    <property type="term" value="F:acetylcholinesterase activity"/>
    <property type="evidence" value="ECO:0007669"/>
    <property type="project" value="TreeGrafter"/>
</dbReference>
<keyword evidence="2 3" id="KW-0378">Hydrolase</keyword>
<evidence type="ECO:0000256" key="2">
    <source>
        <dbReference type="ARBA" id="ARBA00022801"/>
    </source>
</evidence>
<name>A0A9Q9IPS3_9ACTN</name>
<organism evidence="5 6">
    <name type="scientific">Dactylosporangium aurantiacum</name>
    <dbReference type="NCBI Taxonomy" id="35754"/>
    <lineage>
        <taxon>Bacteria</taxon>
        <taxon>Bacillati</taxon>
        <taxon>Actinomycetota</taxon>
        <taxon>Actinomycetes</taxon>
        <taxon>Micromonosporales</taxon>
        <taxon>Micromonosporaceae</taxon>
        <taxon>Dactylosporangium</taxon>
    </lineage>
</organism>
<comment type="similarity">
    <text evidence="1 3">Belongs to the type-B carboxylesterase/lipase family.</text>
</comment>
<evidence type="ECO:0000259" key="4">
    <source>
        <dbReference type="Pfam" id="PF00135"/>
    </source>
</evidence>
<dbReference type="GO" id="GO:0005886">
    <property type="term" value="C:plasma membrane"/>
    <property type="evidence" value="ECO:0007669"/>
    <property type="project" value="TreeGrafter"/>
</dbReference>
<dbReference type="EMBL" id="CP073767">
    <property type="protein sequence ID" value="UWZ57075.1"/>
    <property type="molecule type" value="Genomic_DNA"/>
</dbReference>
<dbReference type="InterPro" id="IPR019826">
    <property type="entry name" value="Carboxylesterase_B_AS"/>
</dbReference>
<evidence type="ECO:0000256" key="1">
    <source>
        <dbReference type="ARBA" id="ARBA00005964"/>
    </source>
</evidence>
<dbReference type="InterPro" id="IPR050654">
    <property type="entry name" value="AChE-related_enzymes"/>
</dbReference>
<gene>
    <name evidence="5" type="ORF">Daura_13445</name>
</gene>
<evidence type="ECO:0000256" key="3">
    <source>
        <dbReference type="RuleBase" id="RU361235"/>
    </source>
</evidence>
<dbReference type="GO" id="GO:0005615">
    <property type="term" value="C:extracellular space"/>
    <property type="evidence" value="ECO:0007669"/>
    <property type="project" value="TreeGrafter"/>
</dbReference>
<evidence type="ECO:0000313" key="5">
    <source>
        <dbReference type="EMBL" id="UWZ57075.1"/>
    </source>
</evidence>
<sequence>MTVCDTTSGPVRGLDTAYGTAFFGVPYAAGPVGAARFAAPEPHEPWTRVRDATRRGPTAPQPRRDAFGALDMSPYFGPGWRRGTDYLSVNVWAPPVRAVPAPVMVFVHGGGFVAGSADAPLYDGAAFARDGVVLVTVNYRLGVAGFLHLPGAPDNRGLLDVLAALRWVRDNIARFGGDPGNVTLFGQSAGAVIAGAVLADPASAGLLRRVISQSGSGLAAFTREQAAVVTAGAGRELGIEPAVATFAGIGDDRLVELTPRLSARRLRTPLGGITACGLVLDRQPAVAVAAGAGAGVDLLIGANLDEGALYLAPFGGQEAGTEAALLATAARFHPDPVEAVRAHRARWPDASVAELHTAVLGDGLFGAGTRALTEAHAAHGSTWAYRFAWRSGALGGRLGASHVMELPFVFDRLDLPALHGPRALLGEGPAPRDLAGRMHAAWVRFAATGDPGWPRWPEVAEFGGAA</sequence>
<dbReference type="RefSeq" id="WP_052387245.1">
    <property type="nucleotide sequence ID" value="NZ_CP073767.1"/>
</dbReference>
<dbReference type="AlphaFoldDB" id="A0A9Q9IPS3"/>
<dbReference type="OrthoDB" id="3199405at2"/>
<dbReference type="GO" id="GO:0006581">
    <property type="term" value="P:acetylcholine catabolic process"/>
    <property type="evidence" value="ECO:0007669"/>
    <property type="project" value="TreeGrafter"/>
</dbReference>
<dbReference type="Proteomes" id="UP001058003">
    <property type="component" value="Chromosome"/>
</dbReference>
<dbReference type="KEGG" id="daur:Daura_13445"/>
<reference evidence="5" key="1">
    <citation type="submission" date="2021-04" db="EMBL/GenBank/DDBJ databases">
        <title>Dactylosporangium aurantiacum NRRL B-8018 full assembly.</title>
        <authorList>
            <person name="Hartkoorn R.C."/>
            <person name="Beaudoing E."/>
            <person name="Hot D."/>
        </authorList>
    </citation>
    <scope>NUCLEOTIDE SEQUENCE</scope>
    <source>
        <strain evidence="5">NRRL B-8018</strain>
    </source>
</reference>